<sequence length="121" mass="12166">MERGDERPPLLNGVASGGFLDGKTARSRPFTGGLAGGAHRLADLPPGVAALAPSGGHHELTGDKVQFGGEPADSGKPGEDRIIGESAGLGRPLAQKAAQGSPDGTCGQRLTRRGGHAPIEI</sequence>
<name>A0ABT9RKE5_9ACTN</name>
<dbReference type="Proteomes" id="UP001230426">
    <property type="component" value="Unassembled WGS sequence"/>
</dbReference>
<evidence type="ECO:0000256" key="1">
    <source>
        <dbReference type="SAM" id="MobiDB-lite"/>
    </source>
</evidence>
<protein>
    <submittedName>
        <fullName evidence="2">Uncharacterized protein</fullName>
    </submittedName>
</protein>
<reference evidence="2 3" key="1">
    <citation type="submission" date="2023-07" db="EMBL/GenBank/DDBJ databases">
        <title>Sequencing the genomes of 1000 actinobacteria strains.</title>
        <authorList>
            <person name="Klenk H.-P."/>
        </authorList>
    </citation>
    <scope>NUCLEOTIDE SEQUENCE [LARGE SCALE GENOMIC DNA]</scope>
    <source>
        <strain evidence="2 3">DSM 44109</strain>
    </source>
</reference>
<gene>
    <name evidence="2" type="ORF">J2S55_009028</name>
</gene>
<evidence type="ECO:0000313" key="2">
    <source>
        <dbReference type="EMBL" id="MDP9869762.1"/>
    </source>
</evidence>
<keyword evidence="3" id="KW-1185">Reference proteome</keyword>
<evidence type="ECO:0000313" key="3">
    <source>
        <dbReference type="Proteomes" id="UP001230426"/>
    </source>
</evidence>
<comment type="caution">
    <text evidence="2">The sequence shown here is derived from an EMBL/GenBank/DDBJ whole genome shotgun (WGS) entry which is preliminary data.</text>
</comment>
<dbReference type="EMBL" id="JAUSRB010000002">
    <property type="protein sequence ID" value="MDP9869762.1"/>
    <property type="molecule type" value="Genomic_DNA"/>
</dbReference>
<proteinExistence type="predicted"/>
<organism evidence="2 3">
    <name type="scientific">Streptosporangium brasiliense</name>
    <dbReference type="NCBI Taxonomy" id="47480"/>
    <lineage>
        <taxon>Bacteria</taxon>
        <taxon>Bacillati</taxon>
        <taxon>Actinomycetota</taxon>
        <taxon>Actinomycetes</taxon>
        <taxon>Streptosporangiales</taxon>
        <taxon>Streptosporangiaceae</taxon>
        <taxon>Streptosporangium</taxon>
    </lineage>
</organism>
<feature type="region of interest" description="Disordered" evidence="1">
    <location>
        <begin position="52"/>
        <end position="121"/>
    </location>
</feature>
<feature type="region of interest" description="Disordered" evidence="1">
    <location>
        <begin position="1"/>
        <end position="25"/>
    </location>
</feature>
<dbReference type="RefSeq" id="WP_306874049.1">
    <property type="nucleotide sequence ID" value="NZ_JAUSRB010000002.1"/>
</dbReference>
<accession>A0ABT9RKE5</accession>